<name>A0A518HWD5_9BACT</name>
<dbReference type="Pfam" id="PF14237">
    <property type="entry name" value="GYF_2"/>
    <property type="match status" value="1"/>
</dbReference>
<evidence type="ECO:0000313" key="3">
    <source>
        <dbReference type="EMBL" id="QDV45170.1"/>
    </source>
</evidence>
<feature type="region of interest" description="Disordered" evidence="1">
    <location>
        <begin position="107"/>
        <end position="137"/>
    </location>
</feature>
<protein>
    <recommendedName>
        <fullName evidence="2">GYF domain-containing protein</fullName>
    </recommendedName>
</protein>
<dbReference type="KEGG" id="snep:Enr13x_50440"/>
<sequence>MTAWFLQRMEGNVQTEVGPLRPSELLSMVRKGEIKPETRLRKNDSAWFPASDVGGLFEAAVRQEVQYYCPSCGIRISQPPRTCPRCLRDIGRGEAREIKPEKLAADVALSSEPEEQKESKQSVQNWLQKKVAGKQKK</sequence>
<keyword evidence="4" id="KW-1185">Reference proteome</keyword>
<evidence type="ECO:0000259" key="2">
    <source>
        <dbReference type="Pfam" id="PF14237"/>
    </source>
</evidence>
<reference evidence="3 4" key="1">
    <citation type="submission" date="2019-03" db="EMBL/GenBank/DDBJ databases">
        <title>Deep-cultivation of Planctomycetes and their phenomic and genomic characterization uncovers novel biology.</title>
        <authorList>
            <person name="Wiegand S."/>
            <person name="Jogler M."/>
            <person name="Boedeker C."/>
            <person name="Pinto D."/>
            <person name="Vollmers J."/>
            <person name="Rivas-Marin E."/>
            <person name="Kohn T."/>
            <person name="Peeters S.H."/>
            <person name="Heuer A."/>
            <person name="Rast P."/>
            <person name="Oberbeckmann S."/>
            <person name="Bunk B."/>
            <person name="Jeske O."/>
            <person name="Meyerdierks A."/>
            <person name="Storesund J.E."/>
            <person name="Kallscheuer N."/>
            <person name="Luecker S."/>
            <person name="Lage O.M."/>
            <person name="Pohl T."/>
            <person name="Merkel B.J."/>
            <person name="Hornburger P."/>
            <person name="Mueller R.-W."/>
            <person name="Bruemmer F."/>
            <person name="Labrenz M."/>
            <person name="Spormann A.M."/>
            <person name="Op den Camp H."/>
            <person name="Overmann J."/>
            <person name="Amann R."/>
            <person name="Jetten M.S.M."/>
            <person name="Mascher T."/>
            <person name="Medema M.H."/>
            <person name="Devos D.P."/>
            <person name="Kaster A.-K."/>
            <person name="Ovreas L."/>
            <person name="Rohde M."/>
            <person name="Galperin M.Y."/>
            <person name="Jogler C."/>
        </authorList>
    </citation>
    <scope>NUCLEOTIDE SEQUENCE [LARGE SCALE GENOMIC DNA]</scope>
    <source>
        <strain evidence="3 4">Enr13</strain>
    </source>
</reference>
<dbReference type="OrthoDB" id="276348at2"/>
<gene>
    <name evidence="3" type="ORF">Enr13x_50440</name>
</gene>
<dbReference type="AlphaFoldDB" id="A0A518HWD5"/>
<evidence type="ECO:0000313" key="4">
    <source>
        <dbReference type="Proteomes" id="UP000319004"/>
    </source>
</evidence>
<proteinExistence type="predicted"/>
<dbReference type="InterPro" id="IPR025640">
    <property type="entry name" value="GYF_2"/>
</dbReference>
<dbReference type="Proteomes" id="UP000319004">
    <property type="component" value="Chromosome"/>
</dbReference>
<organism evidence="3 4">
    <name type="scientific">Stieleria neptunia</name>
    <dbReference type="NCBI Taxonomy" id="2527979"/>
    <lineage>
        <taxon>Bacteria</taxon>
        <taxon>Pseudomonadati</taxon>
        <taxon>Planctomycetota</taxon>
        <taxon>Planctomycetia</taxon>
        <taxon>Pirellulales</taxon>
        <taxon>Pirellulaceae</taxon>
        <taxon>Stieleria</taxon>
    </lineage>
</organism>
<dbReference type="RefSeq" id="WP_145389377.1">
    <property type="nucleotide sequence ID" value="NZ_CP037423.1"/>
</dbReference>
<feature type="domain" description="GYF" evidence="2">
    <location>
        <begin position="15"/>
        <end position="56"/>
    </location>
</feature>
<accession>A0A518HWD5</accession>
<evidence type="ECO:0000256" key="1">
    <source>
        <dbReference type="SAM" id="MobiDB-lite"/>
    </source>
</evidence>
<dbReference type="EMBL" id="CP037423">
    <property type="protein sequence ID" value="QDV45170.1"/>
    <property type="molecule type" value="Genomic_DNA"/>
</dbReference>